<dbReference type="PIRSF" id="PIRSF500136">
    <property type="entry name" value="UDP_ManNAc_DH"/>
    <property type="match status" value="1"/>
</dbReference>
<dbReference type="SMART" id="SM00984">
    <property type="entry name" value="UDPG_MGDP_dh_C"/>
    <property type="match status" value="1"/>
</dbReference>
<gene>
    <name evidence="6" type="ORF">I0C86_18205</name>
</gene>
<dbReference type="InterPro" id="IPR017476">
    <property type="entry name" value="UDP-Glc/GDP-Man"/>
</dbReference>
<comment type="caution">
    <text evidence="6">The sequence shown here is derived from an EMBL/GenBank/DDBJ whole genome shotgun (WGS) entry which is preliminary data.</text>
</comment>
<dbReference type="InterPro" id="IPR036291">
    <property type="entry name" value="NAD(P)-bd_dom_sf"/>
</dbReference>
<dbReference type="SUPFAM" id="SSF51735">
    <property type="entry name" value="NAD(P)-binding Rossmann-fold domains"/>
    <property type="match status" value="1"/>
</dbReference>
<proteinExistence type="inferred from homology"/>
<dbReference type="SUPFAM" id="SSF52413">
    <property type="entry name" value="UDP-glucose/GDP-mannose dehydrogenase C-terminal domain"/>
    <property type="match status" value="1"/>
</dbReference>
<evidence type="ECO:0000256" key="4">
    <source>
        <dbReference type="PIRNR" id="PIRNR000124"/>
    </source>
</evidence>
<evidence type="ECO:0000256" key="2">
    <source>
        <dbReference type="ARBA" id="ARBA00023002"/>
    </source>
</evidence>
<dbReference type="PIRSF" id="PIRSF000124">
    <property type="entry name" value="UDPglc_GDPman_dh"/>
    <property type="match status" value="1"/>
</dbReference>
<dbReference type="InterPro" id="IPR008927">
    <property type="entry name" value="6-PGluconate_DH-like_C_sf"/>
</dbReference>
<dbReference type="InterPro" id="IPR036220">
    <property type="entry name" value="UDP-Glc/GDP-Man_DH_C_sf"/>
</dbReference>
<evidence type="ECO:0000256" key="1">
    <source>
        <dbReference type="ARBA" id="ARBA00006601"/>
    </source>
</evidence>
<name>A0ABS0GXQ0_9ACTN</name>
<evidence type="ECO:0000259" key="5">
    <source>
        <dbReference type="SMART" id="SM00984"/>
    </source>
</evidence>
<dbReference type="Proteomes" id="UP000638560">
    <property type="component" value="Unassembled WGS sequence"/>
</dbReference>
<dbReference type="InterPro" id="IPR014027">
    <property type="entry name" value="UDP-Glc/GDP-Man_DH_C"/>
</dbReference>
<dbReference type="EMBL" id="JADPUN010000173">
    <property type="protein sequence ID" value="MBF9130876.1"/>
    <property type="molecule type" value="Genomic_DNA"/>
</dbReference>
<dbReference type="RefSeq" id="WP_196202441.1">
    <property type="nucleotide sequence ID" value="NZ_JADPUN010000173.1"/>
</dbReference>
<evidence type="ECO:0000313" key="6">
    <source>
        <dbReference type="EMBL" id="MBF9130876.1"/>
    </source>
</evidence>
<comment type="similarity">
    <text evidence="1 4">Belongs to the UDP-glucose/GDP-mannose dehydrogenase family.</text>
</comment>
<evidence type="ECO:0000313" key="7">
    <source>
        <dbReference type="Proteomes" id="UP000638560"/>
    </source>
</evidence>
<dbReference type="PANTHER" id="PTHR43491:SF2">
    <property type="entry name" value="UDP-N-ACETYL-D-MANNOSAMINE DEHYDROGENASE"/>
    <property type="match status" value="1"/>
</dbReference>
<dbReference type="NCBIfam" id="TIGR03026">
    <property type="entry name" value="NDP-sugDHase"/>
    <property type="match status" value="1"/>
</dbReference>
<feature type="domain" description="UDP-glucose/GDP-mannose dehydrogenase C-terminal" evidence="5">
    <location>
        <begin position="310"/>
        <end position="411"/>
    </location>
</feature>
<organism evidence="6 7">
    <name type="scientific">Plantactinospora alkalitolerans</name>
    <dbReference type="NCBI Taxonomy" id="2789879"/>
    <lineage>
        <taxon>Bacteria</taxon>
        <taxon>Bacillati</taxon>
        <taxon>Actinomycetota</taxon>
        <taxon>Actinomycetes</taxon>
        <taxon>Micromonosporales</taxon>
        <taxon>Micromonosporaceae</taxon>
        <taxon>Plantactinospora</taxon>
    </lineage>
</organism>
<keyword evidence="3" id="KW-0520">NAD</keyword>
<keyword evidence="2" id="KW-0560">Oxidoreductase</keyword>
<dbReference type="InterPro" id="IPR028359">
    <property type="entry name" value="UDP_ManNAc/GlcNAc_DH"/>
</dbReference>
<dbReference type="InterPro" id="IPR001732">
    <property type="entry name" value="UDP-Glc/GDP-Man_DH_N"/>
</dbReference>
<evidence type="ECO:0000256" key="3">
    <source>
        <dbReference type="ARBA" id="ARBA00023027"/>
    </source>
</evidence>
<dbReference type="PANTHER" id="PTHR43491">
    <property type="entry name" value="UDP-N-ACETYL-D-MANNOSAMINE DEHYDROGENASE"/>
    <property type="match status" value="1"/>
</dbReference>
<accession>A0ABS0GXQ0</accession>
<dbReference type="SUPFAM" id="SSF48179">
    <property type="entry name" value="6-phosphogluconate dehydrogenase C-terminal domain-like"/>
    <property type="match status" value="1"/>
</dbReference>
<sequence length="445" mass="47733">MYRKIGVVGLGYVGLTLAASLARKGYQVFGVDAQQQVLESLREGRVHIFEPGIAEVLAEHIGRSLRVGTTLPPDVDVAVLCVSTPVDDHAHRPNLANLAAAAEQVARWCGPETLVVVRSTVPVGTSRAVVLPPLLAAWGRARLVMAPERTIQGQALRELVELPQVVGGLDEPSRLAGLEFFGGLATQVVPVSSLEAAELVKLANNCHTDLIYSFGNELALIAERHRLDPLEVIGAANLDYPRPDLSRPGYVGGGCLSKDPYLMVESAGGPGPFLVGAARRLNEYLPVHVANRVVELIRQERGATAGARLAVLGWAYKGWPPTDDMRGTPIAAMTTLFREAGLVVLGHDPMVSDDVIRDHGGEPTSLDKAFADADAVLVINDHPDYRAIEIGSVLGARRPVLIYDSWRILDEPAIRAAGIRYAGIGYLPEPGGTDRPERDLSEGRI</sequence>
<dbReference type="InterPro" id="IPR014026">
    <property type="entry name" value="UDP-Glc/GDP-Man_DH_dimer"/>
</dbReference>
<dbReference type="Pfam" id="PF03721">
    <property type="entry name" value="UDPG_MGDP_dh_N"/>
    <property type="match status" value="1"/>
</dbReference>
<dbReference type="Pfam" id="PF00984">
    <property type="entry name" value="UDPG_MGDP_dh"/>
    <property type="match status" value="1"/>
</dbReference>
<protein>
    <submittedName>
        <fullName evidence="6">Nucleotide sugar dehydrogenase</fullName>
    </submittedName>
</protein>
<keyword evidence="7" id="KW-1185">Reference proteome</keyword>
<dbReference type="Pfam" id="PF03720">
    <property type="entry name" value="UDPG_MGDP_dh_C"/>
    <property type="match status" value="1"/>
</dbReference>
<dbReference type="Gene3D" id="3.40.50.720">
    <property type="entry name" value="NAD(P)-binding Rossmann-like Domain"/>
    <property type="match status" value="2"/>
</dbReference>
<reference evidence="6 7" key="1">
    <citation type="submission" date="2020-11" db="EMBL/GenBank/DDBJ databases">
        <title>A novel isolate from a Black sea contaminated sediment with potential to produce alkanes: Plantactinospora alkalitolerans sp. nov.</title>
        <authorList>
            <person name="Carro L."/>
            <person name="Veyisoglu A."/>
            <person name="Guven K."/>
            <person name="Schumann P."/>
            <person name="Klenk H.-P."/>
            <person name="Sahin N."/>
        </authorList>
    </citation>
    <scope>NUCLEOTIDE SEQUENCE [LARGE SCALE GENOMIC DNA]</scope>
    <source>
        <strain evidence="6 7">S1510</strain>
    </source>
</reference>